<feature type="transmembrane region" description="Helical" evidence="1">
    <location>
        <begin position="221"/>
        <end position="238"/>
    </location>
</feature>
<organism evidence="3 4">
    <name type="scientific">Bradyrhizobium ivorense</name>
    <dbReference type="NCBI Taxonomy" id="2511166"/>
    <lineage>
        <taxon>Bacteria</taxon>
        <taxon>Pseudomonadati</taxon>
        <taxon>Pseudomonadota</taxon>
        <taxon>Alphaproteobacteria</taxon>
        <taxon>Hyphomicrobiales</taxon>
        <taxon>Nitrobacteraceae</taxon>
        <taxon>Bradyrhizobium</taxon>
    </lineage>
</organism>
<name>A0A508TIG2_9BRAD</name>
<evidence type="ECO:0000256" key="1">
    <source>
        <dbReference type="SAM" id="Phobius"/>
    </source>
</evidence>
<proteinExistence type="predicted"/>
<evidence type="ECO:0000313" key="4">
    <source>
        <dbReference type="Proteomes" id="UP000328092"/>
    </source>
</evidence>
<evidence type="ECO:0000259" key="2">
    <source>
        <dbReference type="Pfam" id="PF01757"/>
    </source>
</evidence>
<dbReference type="PANTHER" id="PTHR23028:SF53">
    <property type="entry name" value="ACYL_TRANSF_3 DOMAIN-CONTAINING PROTEIN"/>
    <property type="match status" value="1"/>
</dbReference>
<dbReference type="PANTHER" id="PTHR23028">
    <property type="entry name" value="ACETYLTRANSFERASE"/>
    <property type="match status" value="1"/>
</dbReference>
<evidence type="ECO:0000313" key="3">
    <source>
        <dbReference type="EMBL" id="VIO74149.1"/>
    </source>
</evidence>
<dbReference type="GO" id="GO:0016020">
    <property type="term" value="C:membrane"/>
    <property type="evidence" value="ECO:0007669"/>
    <property type="project" value="TreeGrafter"/>
</dbReference>
<keyword evidence="1" id="KW-0812">Transmembrane</keyword>
<feature type="transmembrane region" description="Helical" evidence="1">
    <location>
        <begin position="282"/>
        <end position="308"/>
    </location>
</feature>
<reference evidence="3" key="1">
    <citation type="submission" date="2019-02" db="EMBL/GenBank/DDBJ databases">
        <authorList>
            <person name="Pothier F.J."/>
        </authorList>
    </citation>
    <scope>NUCLEOTIDE SEQUENCE</scope>
    <source>
        <strain evidence="3">CI-1B</strain>
    </source>
</reference>
<feature type="transmembrane region" description="Helical" evidence="1">
    <location>
        <begin position="95"/>
        <end position="115"/>
    </location>
</feature>
<dbReference type="Proteomes" id="UP000328092">
    <property type="component" value="Unassembled WGS sequence"/>
</dbReference>
<protein>
    <recommendedName>
        <fullName evidence="2">Acyltransferase 3 domain-containing protein</fullName>
    </recommendedName>
</protein>
<dbReference type="RefSeq" id="WP_139862172.1">
    <property type="nucleotide sequence ID" value="NZ_CAADFC020000017.1"/>
</dbReference>
<feature type="transmembrane region" description="Helical" evidence="1">
    <location>
        <begin position="314"/>
        <end position="333"/>
    </location>
</feature>
<dbReference type="Pfam" id="PF01757">
    <property type="entry name" value="Acyl_transf_3"/>
    <property type="match status" value="1"/>
</dbReference>
<comment type="caution">
    <text evidence="3">The sequence shown here is derived from an EMBL/GenBank/DDBJ whole genome shotgun (WGS) entry which is preliminary data.</text>
</comment>
<sequence>MPDTKAQPDTTRVPALDLMRVAAVGAVILYHYGFWGPAAHGVPQVAMPLLAPVAQYGFLGVPVFFAISGFVIAYSAEGRTPVGFTIARFSRIYPTFVICMTLTFATTLALGGAHFDVTWRQWFANLFIAAPALGQPYMDDAYWSLVIEVMFYVWVAALLALRIFPRRIDAIIVAWIAITFANELTIDAPIFEKLFMADDSGFFAVGLLIYEHYRGRRDARLYGLMSLAMGTAAFQAVHKIERLDVHTHGSFDAGIVVAICIVSLGMVFLATRIRSLPLPARIVLAAGGITYPLYLLHLQLGYTILLAATSGQPGILSTTAAIVGVVWLAWFVWRVLERPAHSWTKDRLTMLASRLGWPSRIHAGAQLALQDASIGGISPQNRKDPSAGRR</sequence>
<gene>
    <name evidence="3" type="ORF">CI1B_51020</name>
</gene>
<feature type="domain" description="Acyltransferase 3" evidence="2">
    <location>
        <begin position="14"/>
        <end position="334"/>
    </location>
</feature>
<dbReference type="InterPro" id="IPR050879">
    <property type="entry name" value="Acyltransferase_3"/>
</dbReference>
<keyword evidence="4" id="KW-1185">Reference proteome</keyword>
<dbReference type="GO" id="GO:0000271">
    <property type="term" value="P:polysaccharide biosynthetic process"/>
    <property type="evidence" value="ECO:0007669"/>
    <property type="project" value="TreeGrafter"/>
</dbReference>
<accession>A0A508TIG2</accession>
<keyword evidence="1" id="KW-0472">Membrane</keyword>
<feature type="transmembrane region" description="Helical" evidence="1">
    <location>
        <begin position="141"/>
        <end position="161"/>
    </location>
</feature>
<feature type="transmembrane region" description="Helical" evidence="1">
    <location>
        <begin position="12"/>
        <end position="33"/>
    </location>
</feature>
<dbReference type="EMBL" id="CAADFC020000017">
    <property type="protein sequence ID" value="VIO74149.1"/>
    <property type="molecule type" value="Genomic_DNA"/>
</dbReference>
<dbReference type="InterPro" id="IPR002656">
    <property type="entry name" value="Acyl_transf_3_dom"/>
</dbReference>
<feature type="transmembrane region" description="Helical" evidence="1">
    <location>
        <begin position="53"/>
        <end position="74"/>
    </location>
</feature>
<feature type="transmembrane region" description="Helical" evidence="1">
    <location>
        <begin position="250"/>
        <end position="270"/>
    </location>
</feature>
<dbReference type="AlphaFoldDB" id="A0A508TIG2"/>
<keyword evidence="1" id="KW-1133">Transmembrane helix</keyword>
<dbReference type="GO" id="GO:0016747">
    <property type="term" value="F:acyltransferase activity, transferring groups other than amino-acyl groups"/>
    <property type="evidence" value="ECO:0007669"/>
    <property type="project" value="InterPro"/>
</dbReference>
<dbReference type="OrthoDB" id="9807745at2"/>